<protein>
    <submittedName>
        <fullName evidence="3">Uncharacterized protein</fullName>
    </submittedName>
</protein>
<evidence type="ECO:0000313" key="3">
    <source>
        <dbReference type="EMBL" id="KAH0454005.1"/>
    </source>
</evidence>
<evidence type="ECO:0000313" key="4">
    <source>
        <dbReference type="Proteomes" id="UP000775213"/>
    </source>
</evidence>
<organism evidence="3 4">
    <name type="scientific">Dendrobium chrysotoxum</name>
    <name type="common">Orchid</name>
    <dbReference type="NCBI Taxonomy" id="161865"/>
    <lineage>
        <taxon>Eukaryota</taxon>
        <taxon>Viridiplantae</taxon>
        <taxon>Streptophyta</taxon>
        <taxon>Embryophyta</taxon>
        <taxon>Tracheophyta</taxon>
        <taxon>Spermatophyta</taxon>
        <taxon>Magnoliopsida</taxon>
        <taxon>Liliopsida</taxon>
        <taxon>Asparagales</taxon>
        <taxon>Orchidaceae</taxon>
        <taxon>Epidendroideae</taxon>
        <taxon>Malaxideae</taxon>
        <taxon>Dendrobiinae</taxon>
        <taxon>Dendrobium</taxon>
    </lineage>
</organism>
<sequence length="206" mass="24019">MLPRVSLAHLYLLLQLVAHRCSTQQTHAYLHWTLHRVLLYFYPYYPPPPPHSGPRSYPYPYPYAPYVSPPHQPATTPPQPATGGPSIPTTAEQATEGHMSIEPDGDTYKYFYWLPQHNDKIRKNFEKRGSNHMRDMFIDIRKSGQRQLWMAVLGREPTLIELHSHTHKQWEDQQWEEYTRIRESQVVAGEGSSGGSTEYSDYHTWS</sequence>
<proteinExistence type="predicted"/>
<dbReference type="EMBL" id="JAGFBR010000016">
    <property type="protein sequence ID" value="KAH0454005.1"/>
    <property type="molecule type" value="Genomic_DNA"/>
</dbReference>
<comment type="caution">
    <text evidence="3">The sequence shown here is derived from an EMBL/GenBank/DDBJ whole genome shotgun (WGS) entry which is preliminary data.</text>
</comment>
<keyword evidence="4" id="KW-1185">Reference proteome</keyword>
<gene>
    <name evidence="3" type="ORF">IEQ34_018329</name>
</gene>
<dbReference type="AlphaFoldDB" id="A0AAV7FW74"/>
<feature type="compositionally biased region" description="Pro residues" evidence="1">
    <location>
        <begin position="69"/>
        <end position="80"/>
    </location>
</feature>
<feature type="signal peptide" evidence="2">
    <location>
        <begin position="1"/>
        <end position="23"/>
    </location>
</feature>
<dbReference type="Proteomes" id="UP000775213">
    <property type="component" value="Unassembled WGS sequence"/>
</dbReference>
<keyword evidence="2" id="KW-0732">Signal</keyword>
<feature type="chain" id="PRO_5043316700" evidence="2">
    <location>
        <begin position="24"/>
        <end position="206"/>
    </location>
</feature>
<accession>A0AAV7FW74</accession>
<evidence type="ECO:0000256" key="1">
    <source>
        <dbReference type="SAM" id="MobiDB-lite"/>
    </source>
</evidence>
<feature type="region of interest" description="Disordered" evidence="1">
    <location>
        <begin position="185"/>
        <end position="206"/>
    </location>
</feature>
<name>A0AAV7FW74_DENCH</name>
<feature type="region of interest" description="Disordered" evidence="1">
    <location>
        <begin position="69"/>
        <end position="95"/>
    </location>
</feature>
<reference evidence="3 4" key="1">
    <citation type="journal article" date="2021" name="Hortic Res">
        <title>Chromosome-scale assembly of the Dendrobium chrysotoxum genome enhances the understanding of orchid evolution.</title>
        <authorList>
            <person name="Zhang Y."/>
            <person name="Zhang G.Q."/>
            <person name="Zhang D."/>
            <person name="Liu X.D."/>
            <person name="Xu X.Y."/>
            <person name="Sun W.H."/>
            <person name="Yu X."/>
            <person name="Zhu X."/>
            <person name="Wang Z.W."/>
            <person name="Zhao X."/>
            <person name="Zhong W.Y."/>
            <person name="Chen H."/>
            <person name="Yin W.L."/>
            <person name="Huang T."/>
            <person name="Niu S.C."/>
            <person name="Liu Z.J."/>
        </authorList>
    </citation>
    <scope>NUCLEOTIDE SEQUENCE [LARGE SCALE GENOMIC DNA]</scope>
    <source>
        <strain evidence="3">Lindl</strain>
    </source>
</reference>
<evidence type="ECO:0000256" key="2">
    <source>
        <dbReference type="SAM" id="SignalP"/>
    </source>
</evidence>